<dbReference type="EMBL" id="ML979001">
    <property type="protein sequence ID" value="KAF1923762.1"/>
    <property type="molecule type" value="Genomic_DNA"/>
</dbReference>
<dbReference type="Proteomes" id="UP000800082">
    <property type="component" value="Unassembled WGS sequence"/>
</dbReference>
<feature type="domain" description="Heterokaryon incompatibility" evidence="1">
    <location>
        <begin position="1"/>
        <end position="80"/>
    </location>
</feature>
<dbReference type="PANTHER" id="PTHR24148:SF73">
    <property type="entry name" value="HET DOMAIN PROTEIN (AFU_ORTHOLOGUE AFUA_8G01020)"/>
    <property type="match status" value="1"/>
</dbReference>
<accession>A0A6A5R7N8</accession>
<organism evidence="2 3">
    <name type="scientific">Didymella exigua CBS 183.55</name>
    <dbReference type="NCBI Taxonomy" id="1150837"/>
    <lineage>
        <taxon>Eukaryota</taxon>
        <taxon>Fungi</taxon>
        <taxon>Dikarya</taxon>
        <taxon>Ascomycota</taxon>
        <taxon>Pezizomycotina</taxon>
        <taxon>Dothideomycetes</taxon>
        <taxon>Pleosporomycetidae</taxon>
        <taxon>Pleosporales</taxon>
        <taxon>Pleosporineae</taxon>
        <taxon>Didymellaceae</taxon>
        <taxon>Didymella</taxon>
    </lineage>
</organism>
<sequence length="178" mass="20253">MGQIYSRALTVHVWLGSMSRPVSSLSSESDTPALALWRDWRQTVSEIFKGEGEPDASLDQLLFNCLVQNPYLQRAWVMQEIFLARELDIWLDMVSMGQIELRRVCRRVLNVPSIKTQTFKKPSPYLNSPMSFSRKYIASDLISLLAQFRGGACSNPLDLIFSLLSLCPTEGMQVKVDY</sequence>
<reference evidence="2" key="1">
    <citation type="journal article" date="2020" name="Stud. Mycol.">
        <title>101 Dothideomycetes genomes: a test case for predicting lifestyles and emergence of pathogens.</title>
        <authorList>
            <person name="Haridas S."/>
            <person name="Albert R."/>
            <person name="Binder M."/>
            <person name="Bloem J."/>
            <person name="Labutti K."/>
            <person name="Salamov A."/>
            <person name="Andreopoulos B."/>
            <person name="Baker S."/>
            <person name="Barry K."/>
            <person name="Bills G."/>
            <person name="Bluhm B."/>
            <person name="Cannon C."/>
            <person name="Castanera R."/>
            <person name="Culley D."/>
            <person name="Daum C."/>
            <person name="Ezra D."/>
            <person name="Gonzalez J."/>
            <person name="Henrissat B."/>
            <person name="Kuo A."/>
            <person name="Liang C."/>
            <person name="Lipzen A."/>
            <person name="Lutzoni F."/>
            <person name="Magnuson J."/>
            <person name="Mondo S."/>
            <person name="Nolan M."/>
            <person name="Ohm R."/>
            <person name="Pangilinan J."/>
            <person name="Park H.-J."/>
            <person name="Ramirez L."/>
            <person name="Alfaro M."/>
            <person name="Sun H."/>
            <person name="Tritt A."/>
            <person name="Yoshinaga Y."/>
            <person name="Zwiers L.-H."/>
            <person name="Turgeon B."/>
            <person name="Goodwin S."/>
            <person name="Spatafora J."/>
            <person name="Crous P."/>
            <person name="Grigoriev I."/>
        </authorList>
    </citation>
    <scope>NUCLEOTIDE SEQUENCE</scope>
    <source>
        <strain evidence="2">CBS 183.55</strain>
    </source>
</reference>
<name>A0A6A5R7N8_9PLEO</name>
<proteinExistence type="predicted"/>
<protein>
    <recommendedName>
        <fullName evidence="1">Heterokaryon incompatibility domain-containing protein</fullName>
    </recommendedName>
</protein>
<dbReference type="AlphaFoldDB" id="A0A6A5R7N8"/>
<dbReference type="OrthoDB" id="2157530at2759"/>
<dbReference type="GeneID" id="54347948"/>
<dbReference type="InterPro" id="IPR052895">
    <property type="entry name" value="HetReg/Transcr_Mod"/>
</dbReference>
<gene>
    <name evidence="2" type="ORF">M421DRAFT_405076</name>
</gene>
<dbReference type="RefSeq" id="XP_033444015.1">
    <property type="nucleotide sequence ID" value="XM_033590285.1"/>
</dbReference>
<dbReference type="PANTHER" id="PTHR24148">
    <property type="entry name" value="ANKYRIN REPEAT DOMAIN-CONTAINING PROTEIN 39 HOMOLOG-RELATED"/>
    <property type="match status" value="1"/>
</dbReference>
<keyword evidence="3" id="KW-1185">Reference proteome</keyword>
<evidence type="ECO:0000313" key="2">
    <source>
        <dbReference type="EMBL" id="KAF1923762.1"/>
    </source>
</evidence>
<evidence type="ECO:0000259" key="1">
    <source>
        <dbReference type="Pfam" id="PF06985"/>
    </source>
</evidence>
<dbReference type="InterPro" id="IPR010730">
    <property type="entry name" value="HET"/>
</dbReference>
<dbReference type="Pfam" id="PF06985">
    <property type="entry name" value="HET"/>
    <property type="match status" value="1"/>
</dbReference>
<evidence type="ECO:0000313" key="3">
    <source>
        <dbReference type="Proteomes" id="UP000800082"/>
    </source>
</evidence>